<dbReference type="AlphaFoldDB" id="V2XCL0"/>
<dbReference type="Gene3D" id="1.10.555.10">
    <property type="entry name" value="Rho GTPase activation protein"/>
    <property type="match status" value="1"/>
</dbReference>
<dbReference type="InterPro" id="IPR008936">
    <property type="entry name" value="Rho_GTPase_activation_prot"/>
</dbReference>
<feature type="compositionally biased region" description="Basic residues" evidence="1">
    <location>
        <begin position="99"/>
        <end position="110"/>
    </location>
</feature>
<feature type="compositionally biased region" description="Low complexity" evidence="1">
    <location>
        <begin position="86"/>
        <end position="98"/>
    </location>
</feature>
<name>V2XCL0_MONRO</name>
<dbReference type="HOGENOM" id="CLU_353037_0_0_1"/>
<dbReference type="Proteomes" id="UP000017559">
    <property type="component" value="Unassembled WGS sequence"/>
</dbReference>
<gene>
    <name evidence="3" type="ORF">Moror_4276</name>
</gene>
<proteinExistence type="predicted"/>
<sequence>MSILFNRQGEAADPYTRLPTYTPRSRRASLAQRPDVGLGFSPSTSTSGSLPKIRTQDGESRFRSVSMPPTRQVPLDLAVETETKNPPKSSIPRPSSRLPRPRQTSRKHRQTASLNMPRLSIPRPTNFDQPLPSSPTKSTTPLIAATVTSTTETVPSRRFMKDRPDIIVKHLESLLGLDARLVDVLPVDDLVALHEREAMESATRLKSGQISQSLSVLGIPLRQTSHYASTKAILGKYEHDLPIIVFSCVEELYRFGLSITFSFEDFKHESKRLQELIAIFDSPERQFGAAVLLSNERLEDIYALLVTYLSHLPEPIFAPMEIGGGLRNALWTWCFEPAYHMSTPSMIRIAQLLLRLLPSPNLSLFVYLVAFACQMVAIQTKHKLSRNVPVSPAQVDIEKDLGAGNFGQTFGPWMFGTSGSPTKSGASPVVEENMDEKAAVMMTWFIRNWGEVINGLFDDLPPLGSSTWKSLNKARSPNANLTTLIHEDVSATPRAGNGCFVADLASPSPSLAELAHQGLSPLSPVKVGVVRHQYGFLTLPCVDDSGCAASIIDVEITVSKNDDYDASAEVSEIDEMSRSSSAALNERLYDTSLTDQAHIPSLQLPEASLPPSPSFSVVLSHVRPTHAANKSFGPSWSSDTDTVGSPELELDERYRRPLVVVNRTPSDESLFSPSDADCYSSADESLYAMYDSTCSEVDGDPYDGVSAETQVRVSGGERIGSHSEIRVAMNAEDSEVGEAKSNDKMMCSGGKEDCRMHAYVRELERKLEAMTRGQGRRDVATMRTSSISVAEPWTPL</sequence>
<protein>
    <submittedName>
        <fullName evidence="3">Rho GTPase activation protein</fullName>
    </submittedName>
</protein>
<dbReference type="SUPFAM" id="SSF48350">
    <property type="entry name" value="GTPase activation domain, GAP"/>
    <property type="match status" value="1"/>
</dbReference>
<evidence type="ECO:0000313" key="3">
    <source>
        <dbReference type="EMBL" id="ESK90571.1"/>
    </source>
</evidence>
<dbReference type="OrthoDB" id="79452at2759"/>
<dbReference type="InterPro" id="IPR000198">
    <property type="entry name" value="RhoGAP_dom"/>
</dbReference>
<comment type="caution">
    <text evidence="3">The sequence shown here is derived from an EMBL/GenBank/DDBJ whole genome shotgun (WGS) entry which is preliminary data.</text>
</comment>
<organism evidence="3 4">
    <name type="scientific">Moniliophthora roreri (strain MCA 2997)</name>
    <name type="common">Cocoa frosty pod rot fungus</name>
    <name type="synonym">Crinipellis roreri</name>
    <dbReference type="NCBI Taxonomy" id="1381753"/>
    <lineage>
        <taxon>Eukaryota</taxon>
        <taxon>Fungi</taxon>
        <taxon>Dikarya</taxon>
        <taxon>Basidiomycota</taxon>
        <taxon>Agaricomycotina</taxon>
        <taxon>Agaricomycetes</taxon>
        <taxon>Agaricomycetidae</taxon>
        <taxon>Agaricales</taxon>
        <taxon>Marasmiineae</taxon>
        <taxon>Marasmiaceae</taxon>
        <taxon>Moniliophthora</taxon>
    </lineage>
</organism>
<evidence type="ECO:0000256" key="1">
    <source>
        <dbReference type="SAM" id="MobiDB-lite"/>
    </source>
</evidence>
<feature type="region of interest" description="Disordered" evidence="1">
    <location>
        <begin position="1"/>
        <end position="155"/>
    </location>
</feature>
<dbReference type="GO" id="GO:0007165">
    <property type="term" value="P:signal transduction"/>
    <property type="evidence" value="ECO:0007669"/>
    <property type="project" value="InterPro"/>
</dbReference>
<dbReference type="KEGG" id="mrr:Moror_4276"/>
<reference evidence="3 4" key="1">
    <citation type="journal article" date="2014" name="BMC Genomics">
        <title>Genome and secretome analysis of the hemibiotrophic fungal pathogen, Moniliophthora roreri, which causes frosty pod rot disease of cacao: mechanisms of the biotrophic and necrotrophic phases.</title>
        <authorList>
            <person name="Meinhardt L.W."/>
            <person name="Costa G.G.L."/>
            <person name="Thomazella D.P.T."/>
            <person name="Teixeira P.J.P.L."/>
            <person name="Carazzolle M.F."/>
            <person name="Schuster S.C."/>
            <person name="Carlson J.E."/>
            <person name="Guiltinan M.J."/>
            <person name="Mieczkowski P."/>
            <person name="Farmer A."/>
            <person name="Ramaraj T."/>
            <person name="Crozier J."/>
            <person name="Davis R.E."/>
            <person name="Shao J."/>
            <person name="Melnick R.L."/>
            <person name="Pereira G.A.G."/>
            <person name="Bailey B.A."/>
        </authorList>
    </citation>
    <scope>NUCLEOTIDE SEQUENCE [LARGE SCALE GENOMIC DNA]</scope>
    <source>
        <strain evidence="3 4">MCA 2997</strain>
    </source>
</reference>
<keyword evidence="4" id="KW-1185">Reference proteome</keyword>
<accession>V2XCL0</accession>
<dbReference type="SMART" id="SM00324">
    <property type="entry name" value="RhoGAP"/>
    <property type="match status" value="1"/>
</dbReference>
<dbReference type="Pfam" id="PF00620">
    <property type="entry name" value="RhoGAP"/>
    <property type="match status" value="1"/>
</dbReference>
<dbReference type="PROSITE" id="PS50238">
    <property type="entry name" value="RHOGAP"/>
    <property type="match status" value="1"/>
</dbReference>
<dbReference type="EMBL" id="AWSO01000434">
    <property type="protein sequence ID" value="ESK90571.1"/>
    <property type="molecule type" value="Genomic_DNA"/>
</dbReference>
<evidence type="ECO:0000313" key="4">
    <source>
        <dbReference type="Proteomes" id="UP000017559"/>
    </source>
</evidence>
<evidence type="ECO:0000259" key="2">
    <source>
        <dbReference type="PROSITE" id="PS50238"/>
    </source>
</evidence>
<feature type="domain" description="Rho-GAP" evidence="2">
    <location>
        <begin position="228"/>
        <end position="453"/>
    </location>
</feature>